<accession>A0A552J595</accession>
<reference evidence="2 3" key="1">
    <citation type="submission" date="2019-01" db="EMBL/GenBank/DDBJ databases">
        <title>Coherence of Microcystis species and biogeography revealed through population genomics.</title>
        <authorList>
            <person name="Perez-Carrascal O.M."/>
            <person name="Terrat Y."/>
            <person name="Giani A."/>
            <person name="Fortin N."/>
            <person name="Tromas N."/>
            <person name="Shapiro B.J."/>
        </authorList>
    </citation>
    <scope>NUCLEOTIDE SEQUENCE [LARGE SCALE GENOMIC DNA]</scope>
    <source>
        <strain evidence="2">Mn_MB_F_20050700_S1D</strain>
    </source>
</reference>
<comment type="caution">
    <text evidence="2">The sequence shown here is derived from an EMBL/GenBank/DDBJ whole genome shotgun (WGS) entry which is preliminary data.</text>
</comment>
<dbReference type="NCBIfam" id="TIGR04185">
    <property type="entry name" value="ATPgraspMvdC"/>
    <property type="match status" value="1"/>
</dbReference>
<proteinExistence type="predicted"/>
<dbReference type="AlphaFoldDB" id="A0A552J595"/>
<dbReference type="GO" id="GO:0009432">
    <property type="term" value="P:SOS response"/>
    <property type="evidence" value="ECO:0007669"/>
    <property type="project" value="TreeGrafter"/>
</dbReference>
<gene>
    <name evidence="2" type="ORF">EWV54_06125</name>
</gene>
<dbReference type="GO" id="GO:0005737">
    <property type="term" value="C:cytoplasm"/>
    <property type="evidence" value="ECO:0007669"/>
    <property type="project" value="TreeGrafter"/>
</dbReference>
<dbReference type="Gene3D" id="3.30.470.20">
    <property type="entry name" value="ATP-grasp fold, B domain"/>
    <property type="match status" value="1"/>
</dbReference>
<dbReference type="PANTHER" id="PTHR21621:SF0">
    <property type="entry name" value="BETA-CITRYLGLUTAMATE SYNTHASE B-RELATED"/>
    <property type="match status" value="1"/>
</dbReference>
<dbReference type="Proteomes" id="UP000319191">
    <property type="component" value="Unassembled WGS sequence"/>
</dbReference>
<sequence length="337" mass="38188">MKESPKVVLLLTHSGDFFTIDRVAEAIEKKGATPFRLDTDKFPLEVQLTAQFNGEKSFYQLTYNHQSIDSEQVQSVWTRRIWQPELTEDLEPLFREACVRESQTTLAGFWDSLRSARWLDNLVQIEKAKNKLLQLRLASEVGLIIPPTLVTNNPDAAREFFSQVQGRMVSKLLTAIANSMESPEFFLYTSRVKAEDLEEAESLRYCPMVFQGEIPKQLELRVVVVNGQTFVGALESSQYNHSAVDWRRPGIDPGAWQHHTLPDSLLQQLQIFMANLGLNFGAFDLILTPAGEYVFLEVNPGGEWGMLERDLDLPISNAIADFLVFGCSTKLVLKKNC</sequence>
<dbReference type="PANTHER" id="PTHR21621">
    <property type="entry name" value="RIBOSOMAL PROTEIN S6 MODIFICATION PROTEIN"/>
    <property type="match status" value="1"/>
</dbReference>
<dbReference type="InterPro" id="IPR026446">
    <property type="entry name" value="ATP_grasp_MvdC"/>
</dbReference>
<name>A0A552J595_9CHRO</name>
<dbReference type="SUPFAM" id="SSF56059">
    <property type="entry name" value="Glutathione synthetase ATP-binding domain-like"/>
    <property type="match status" value="1"/>
</dbReference>
<protein>
    <submittedName>
        <fullName evidence="2">MvdC family ATP-grasp ribosomal peptide maturase</fullName>
    </submittedName>
</protein>
<dbReference type="GO" id="GO:0018169">
    <property type="term" value="F:ribosomal S6-glutamic acid ligase activity"/>
    <property type="evidence" value="ECO:0007669"/>
    <property type="project" value="TreeGrafter"/>
</dbReference>
<dbReference type="Pfam" id="PF21068">
    <property type="entry name" value="ATPgraspMvdD"/>
    <property type="match status" value="1"/>
</dbReference>
<feature type="domain" description="MvdD-like pre-ATP grasp" evidence="1">
    <location>
        <begin position="8"/>
        <end position="125"/>
    </location>
</feature>
<dbReference type="InterPro" id="IPR048936">
    <property type="entry name" value="MvdD-like_ATPgrasp"/>
</dbReference>
<evidence type="ECO:0000313" key="2">
    <source>
        <dbReference type="EMBL" id="TRU90751.1"/>
    </source>
</evidence>
<evidence type="ECO:0000313" key="3">
    <source>
        <dbReference type="Proteomes" id="UP000319191"/>
    </source>
</evidence>
<evidence type="ECO:0000259" key="1">
    <source>
        <dbReference type="Pfam" id="PF21068"/>
    </source>
</evidence>
<dbReference type="EMBL" id="SFAV01000076">
    <property type="protein sequence ID" value="TRU90751.1"/>
    <property type="molecule type" value="Genomic_DNA"/>
</dbReference>
<organism evidence="2 3">
    <name type="scientific">Microcystis novacekii Mn_MB_F_20050700_S1D</name>
    <dbReference type="NCBI Taxonomy" id="2486266"/>
    <lineage>
        <taxon>Bacteria</taxon>
        <taxon>Bacillati</taxon>
        <taxon>Cyanobacteriota</taxon>
        <taxon>Cyanophyceae</taxon>
        <taxon>Oscillatoriophycideae</taxon>
        <taxon>Chroococcales</taxon>
        <taxon>Microcystaceae</taxon>
        <taxon>Microcystis</taxon>
    </lineage>
</organism>